<comment type="caution">
    <text evidence="2">The sequence shown here is derived from an EMBL/GenBank/DDBJ whole genome shotgun (WGS) entry which is preliminary data.</text>
</comment>
<name>A0A162JYN7_CORDF</name>
<evidence type="ECO:0000256" key="1">
    <source>
        <dbReference type="SAM" id="MobiDB-lite"/>
    </source>
</evidence>
<gene>
    <name evidence="2" type="ORF">LEL_07400</name>
</gene>
<accession>A0A162JYN7</accession>
<dbReference type="AlphaFoldDB" id="A0A162JYN7"/>
<dbReference type="OrthoDB" id="10638357at2759"/>
<evidence type="ECO:0000313" key="3">
    <source>
        <dbReference type="Proteomes" id="UP000076881"/>
    </source>
</evidence>
<dbReference type="Proteomes" id="UP000076881">
    <property type="component" value="Unassembled WGS sequence"/>
</dbReference>
<reference evidence="2 3" key="1">
    <citation type="journal article" date="2016" name="Genome Biol. Evol.">
        <title>Divergent and convergent evolution of fungal pathogenicity.</title>
        <authorList>
            <person name="Shang Y."/>
            <person name="Xiao G."/>
            <person name="Zheng P."/>
            <person name="Cen K."/>
            <person name="Zhan S."/>
            <person name="Wang C."/>
        </authorList>
    </citation>
    <scope>NUCLEOTIDE SEQUENCE [LARGE SCALE GENOMIC DNA]</scope>
    <source>
        <strain evidence="2 3">RCEF 1005</strain>
    </source>
</reference>
<keyword evidence="3" id="KW-1185">Reference proteome</keyword>
<evidence type="ECO:0000313" key="2">
    <source>
        <dbReference type="EMBL" id="OAA75412.1"/>
    </source>
</evidence>
<feature type="region of interest" description="Disordered" evidence="1">
    <location>
        <begin position="31"/>
        <end position="50"/>
    </location>
</feature>
<protein>
    <submittedName>
        <fullName evidence="2">Uncharacterized protein</fullName>
    </submittedName>
</protein>
<dbReference type="EMBL" id="AZHF01000005">
    <property type="protein sequence ID" value="OAA75412.1"/>
    <property type="molecule type" value="Genomic_DNA"/>
</dbReference>
<organism evidence="2 3">
    <name type="scientific">Akanthomyces lecanii RCEF 1005</name>
    <dbReference type="NCBI Taxonomy" id="1081108"/>
    <lineage>
        <taxon>Eukaryota</taxon>
        <taxon>Fungi</taxon>
        <taxon>Dikarya</taxon>
        <taxon>Ascomycota</taxon>
        <taxon>Pezizomycotina</taxon>
        <taxon>Sordariomycetes</taxon>
        <taxon>Hypocreomycetidae</taxon>
        <taxon>Hypocreales</taxon>
        <taxon>Cordycipitaceae</taxon>
        <taxon>Akanthomyces</taxon>
        <taxon>Cordyceps confragosa</taxon>
    </lineage>
</organism>
<proteinExistence type="predicted"/>
<sequence length="187" mass="19875">MCPKQTRTLTAQRLIPASGWAWTRATGSPPLDSGALAKSPTPDRGVGNLPSATRQALSVPLGLEHPSTPCATTSIRVLCLCCVSAAIQLHDPDSQLEGCHSRLSLRHLWQGLDSGDSEESHCDACCRLRSASLRDQPSKPLTAKNTTSTIYSVPGNGSALQVPSKTNFRDDIYLDLCAPALKLKNAG</sequence>